<dbReference type="InterPro" id="IPR014352">
    <property type="entry name" value="FERM/acyl-CoA-bd_prot_sf"/>
</dbReference>
<dbReference type="PRINTS" id="PR00689">
    <property type="entry name" value="ACOABINDINGP"/>
</dbReference>
<evidence type="ECO:0000313" key="5">
    <source>
        <dbReference type="Proteomes" id="UP000241462"/>
    </source>
</evidence>
<evidence type="ECO:0000259" key="3">
    <source>
        <dbReference type="PROSITE" id="PS51228"/>
    </source>
</evidence>
<dbReference type="Gene3D" id="1.20.80.10">
    <property type="match status" value="1"/>
</dbReference>
<dbReference type="AlphaFoldDB" id="A0A2T3AD22"/>
<keyword evidence="2" id="KW-0446">Lipid-binding</keyword>
<dbReference type="InParanoid" id="A0A2T3AD22"/>
<dbReference type="STRING" id="2025994.A0A2T3AD22"/>
<proteinExistence type="inferred from homology"/>
<dbReference type="SUPFAM" id="SSF47027">
    <property type="entry name" value="Acyl-CoA binding protein"/>
    <property type="match status" value="1"/>
</dbReference>
<evidence type="ECO:0000256" key="2">
    <source>
        <dbReference type="ARBA" id="ARBA00023121"/>
    </source>
</evidence>
<feature type="domain" description="ACB" evidence="3">
    <location>
        <begin position="2"/>
        <end position="100"/>
    </location>
</feature>
<dbReference type="PROSITE" id="PS51228">
    <property type="entry name" value="ACB_2"/>
    <property type="match status" value="1"/>
</dbReference>
<sequence>MSQAAFDTAVTDSKKLTSKPGQDDLLALYGLFKVANGEDISKAPSPGTFDFKGKYKKEAWSKSLKELNGNDDPVPSADAQEAAKKKYVELIERLKNELGYDANKSPEEVGGN</sequence>
<gene>
    <name evidence="4" type="ORF">BD289DRAFT_364945</name>
</gene>
<evidence type="ECO:0000313" key="4">
    <source>
        <dbReference type="EMBL" id="PSR92169.1"/>
    </source>
</evidence>
<organism evidence="4 5">
    <name type="scientific">Coniella lustricola</name>
    <dbReference type="NCBI Taxonomy" id="2025994"/>
    <lineage>
        <taxon>Eukaryota</taxon>
        <taxon>Fungi</taxon>
        <taxon>Dikarya</taxon>
        <taxon>Ascomycota</taxon>
        <taxon>Pezizomycotina</taxon>
        <taxon>Sordariomycetes</taxon>
        <taxon>Sordariomycetidae</taxon>
        <taxon>Diaporthales</taxon>
        <taxon>Schizoparmaceae</taxon>
        <taxon>Coniella</taxon>
    </lineage>
</organism>
<dbReference type="OrthoDB" id="346910at2759"/>
<protein>
    <submittedName>
        <fullName evidence="4">Acyl CoA binding protein-like protein</fullName>
    </submittedName>
</protein>
<dbReference type="GO" id="GO:0000062">
    <property type="term" value="F:fatty-acyl-CoA binding"/>
    <property type="evidence" value="ECO:0007669"/>
    <property type="project" value="InterPro"/>
</dbReference>
<dbReference type="InterPro" id="IPR035984">
    <property type="entry name" value="Acyl-CoA-binding_sf"/>
</dbReference>
<dbReference type="Pfam" id="PF00887">
    <property type="entry name" value="ACBP"/>
    <property type="match status" value="1"/>
</dbReference>
<dbReference type="EMBL" id="KZ678409">
    <property type="protein sequence ID" value="PSR92169.1"/>
    <property type="molecule type" value="Genomic_DNA"/>
</dbReference>
<dbReference type="FunCoup" id="A0A2T3AD22">
    <property type="interactions" value="399"/>
</dbReference>
<dbReference type="PANTHER" id="PTHR23310">
    <property type="entry name" value="ACYL-COA-BINDING PROTEIN, ACBP"/>
    <property type="match status" value="1"/>
</dbReference>
<keyword evidence="5" id="KW-1185">Reference proteome</keyword>
<dbReference type="PANTHER" id="PTHR23310:SF62">
    <property type="entry name" value="ACYL-COA BINDING PROTEIN 1, ISOFORM A"/>
    <property type="match status" value="1"/>
</dbReference>
<name>A0A2T3AD22_9PEZI</name>
<comment type="similarity">
    <text evidence="1">Belongs to the ACBP family.</text>
</comment>
<evidence type="ECO:0000256" key="1">
    <source>
        <dbReference type="ARBA" id="ARBA00005567"/>
    </source>
</evidence>
<accession>A0A2T3AD22</accession>
<dbReference type="Proteomes" id="UP000241462">
    <property type="component" value="Unassembled WGS sequence"/>
</dbReference>
<dbReference type="InterPro" id="IPR000582">
    <property type="entry name" value="Acyl-CoA-binding_protein"/>
</dbReference>
<reference evidence="4 5" key="1">
    <citation type="journal article" date="2018" name="Mycol. Prog.">
        <title>Coniella lustricola, a new species from submerged detritus.</title>
        <authorList>
            <person name="Raudabaugh D.B."/>
            <person name="Iturriaga T."/>
            <person name="Carver A."/>
            <person name="Mondo S."/>
            <person name="Pangilinan J."/>
            <person name="Lipzen A."/>
            <person name="He G."/>
            <person name="Amirebrahimi M."/>
            <person name="Grigoriev I.V."/>
            <person name="Miller A.N."/>
        </authorList>
    </citation>
    <scope>NUCLEOTIDE SEQUENCE [LARGE SCALE GENOMIC DNA]</scope>
    <source>
        <strain evidence="4 5">B22-T-1</strain>
    </source>
</reference>
<dbReference type="GO" id="GO:0006631">
    <property type="term" value="P:fatty acid metabolic process"/>
    <property type="evidence" value="ECO:0007669"/>
    <property type="project" value="TreeGrafter"/>
</dbReference>